<organism evidence="2 3">
    <name type="scientific">Candidatus Liptonbacteria bacterium RIFCSPHIGHO2_01_FULL_57_28</name>
    <dbReference type="NCBI Taxonomy" id="1798647"/>
    <lineage>
        <taxon>Bacteria</taxon>
        <taxon>Candidatus Liptoniibacteriota</taxon>
    </lineage>
</organism>
<sequence>MTLIQPNKHSHLLNALIIFLSVTVTAAVISLIFLYNQTVSFTRGASALREDTVQLLAQNSELKSATFALLDPYHLSNLAVSQGMGPSAAPRYVSIPTWVAASHF</sequence>
<evidence type="ECO:0000313" key="2">
    <source>
        <dbReference type="EMBL" id="OGY97991.1"/>
    </source>
</evidence>
<evidence type="ECO:0000313" key="3">
    <source>
        <dbReference type="Proteomes" id="UP000179059"/>
    </source>
</evidence>
<feature type="transmembrane region" description="Helical" evidence="1">
    <location>
        <begin position="12"/>
        <end position="35"/>
    </location>
</feature>
<keyword evidence="1" id="KW-1133">Transmembrane helix</keyword>
<protein>
    <submittedName>
        <fullName evidence="2">Uncharacterized protein</fullName>
    </submittedName>
</protein>
<reference evidence="2 3" key="1">
    <citation type="journal article" date="2016" name="Nat. Commun.">
        <title>Thousands of microbial genomes shed light on interconnected biogeochemical processes in an aquifer system.</title>
        <authorList>
            <person name="Anantharaman K."/>
            <person name="Brown C.T."/>
            <person name="Hug L.A."/>
            <person name="Sharon I."/>
            <person name="Castelle C.J."/>
            <person name="Probst A.J."/>
            <person name="Thomas B.C."/>
            <person name="Singh A."/>
            <person name="Wilkins M.J."/>
            <person name="Karaoz U."/>
            <person name="Brodie E.L."/>
            <person name="Williams K.H."/>
            <person name="Hubbard S.S."/>
            <person name="Banfield J.F."/>
        </authorList>
    </citation>
    <scope>NUCLEOTIDE SEQUENCE [LARGE SCALE GENOMIC DNA]</scope>
</reference>
<dbReference type="Proteomes" id="UP000179059">
    <property type="component" value="Unassembled WGS sequence"/>
</dbReference>
<proteinExistence type="predicted"/>
<name>A0A1G2C9Z8_9BACT</name>
<keyword evidence="1" id="KW-0812">Transmembrane</keyword>
<dbReference type="EMBL" id="MHKX01000019">
    <property type="protein sequence ID" value="OGY97991.1"/>
    <property type="molecule type" value="Genomic_DNA"/>
</dbReference>
<accession>A0A1G2C9Z8</accession>
<keyword evidence="1" id="KW-0472">Membrane</keyword>
<comment type="caution">
    <text evidence="2">The sequence shown here is derived from an EMBL/GenBank/DDBJ whole genome shotgun (WGS) entry which is preliminary data.</text>
</comment>
<dbReference type="STRING" id="1798647.A2855_02440"/>
<evidence type="ECO:0000256" key="1">
    <source>
        <dbReference type="SAM" id="Phobius"/>
    </source>
</evidence>
<dbReference type="AlphaFoldDB" id="A0A1G2C9Z8"/>
<gene>
    <name evidence="2" type="ORF">A2855_02440</name>
</gene>